<accession>A0AAD8PFV9</accession>
<keyword evidence="3" id="KW-1185">Reference proteome</keyword>
<feature type="region of interest" description="Disordered" evidence="1">
    <location>
        <begin position="1"/>
        <end position="23"/>
    </location>
</feature>
<protein>
    <submittedName>
        <fullName evidence="2">Uncharacterized protein</fullName>
    </submittedName>
</protein>
<proteinExistence type="predicted"/>
<comment type="caution">
    <text evidence="2">The sequence shown here is derived from an EMBL/GenBank/DDBJ whole genome shotgun (WGS) entry which is preliminary data.</text>
</comment>
<dbReference type="Proteomes" id="UP001230268">
    <property type="component" value="Unassembled WGS sequence"/>
</dbReference>
<dbReference type="AlphaFoldDB" id="A0AAD8PFV9"/>
<organism evidence="2 3">
    <name type="scientific">Babesia gibsoni</name>
    <dbReference type="NCBI Taxonomy" id="33632"/>
    <lineage>
        <taxon>Eukaryota</taxon>
        <taxon>Sar</taxon>
        <taxon>Alveolata</taxon>
        <taxon>Apicomplexa</taxon>
        <taxon>Aconoidasida</taxon>
        <taxon>Piroplasmida</taxon>
        <taxon>Babesiidae</taxon>
        <taxon>Babesia</taxon>
    </lineage>
</organism>
<dbReference type="EMBL" id="JAVEPI010000001">
    <property type="protein sequence ID" value="KAK1444666.1"/>
    <property type="molecule type" value="Genomic_DNA"/>
</dbReference>
<reference evidence="2" key="1">
    <citation type="submission" date="2023-08" db="EMBL/GenBank/DDBJ databases">
        <title>Draft sequence of the Babesia gibsoni genome.</title>
        <authorList>
            <person name="Yamagishi J.Y."/>
            <person name="Xuan X.X."/>
        </authorList>
    </citation>
    <scope>NUCLEOTIDE SEQUENCE</scope>
    <source>
        <strain evidence="2">Azabu</strain>
    </source>
</reference>
<name>A0AAD8PFV9_BABGI</name>
<sequence length="141" mass="15465">MVDLPTVTSGDIPTGEDSTPTDNVEGATVVKESLLLLEFPEFQGTSLFDEATFRALSDDDTGTTLGIDNCNFDTIRLENLHTETPLCWMNAKLPLQGKKIATGETFFLFDIEEGGPQQGSDKATVKGRWHTSEYIQFTTPS</sequence>
<evidence type="ECO:0000313" key="3">
    <source>
        <dbReference type="Proteomes" id="UP001230268"/>
    </source>
</evidence>
<evidence type="ECO:0000313" key="2">
    <source>
        <dbReference type="EMBL" id="KAK1444666.1"/>
    </source>
</evidence>
<evidence type="ECO:0000256" key="1">
    <source>
        <dbReference type="SAM" id="MobiDB-lite"/>
    </source>
</evidence>
<gene>
    <name evidence="2" type="ORF">BgAZ_105720</name>
</gene>
<feature type="compositionally biased region" description="Polar residues" evidence="1">
    <location>
        <begin position="1"/>
        <end position="22"/>
    </location>
</feature>